<protein>
    <submittedName>
        <fullName evidence="2">Uncharacterized protein</fullName>
    </submittedName>
</protein>
<reference evidence="2 3" key="1">
    <citation type="journal article" date="2015" name="Sci. Rep.">
        <title>Genome of the facultative scuticociliatosis pathogen Pseudocohnilembus persalinus provides insight into its virulence through horizontal gene transfer.</title>
        <authorList>
            <person name="Xiong J."/>
            <person name="Wang G."/>
            <person name="Cheng J."/>
            <person name="Tian M."/>
            <person name="Pan X."/>
            <person name="Warren A."/>
            <person name="Jiang C."/>
            <person name="Yuan D."/>
            <person name="Miao W."/>
        </authorList>
    </citation>
    <scope>NUCLEOTIDE SEQUENCE [LARGE SCALE GENOMIC DNA]</scope>
    <source>
        <strain evidence="2">36N120E</strain>
    </source>
</reference>
<dbReference type="EMBL" id="LDAU01000104">
    <property type="protein sequence ID" value="KRX05825.1"/>
    <property type="molecule type" value="Genomic_DNA"/>
</dbReference>
<accession>A0A0V0QUB6</accession>
<keyword evidence="1" id="KW-0175">Coiled coil</keyword>
<dbReference type="InParanoid" id="A0A0V0QUB6"/>
<keyword evidence="3" id="KW-1185">Reference proteome</keyword>
<sequence length="124" mass="14970">MSNRQEITKENIKKSQELETNLQLNRENDKIQKQQEVIQMRQNKTDQESLNYFNNVFNRNGNFEIKSIDEQNMQILKNKKGNTYLRQQQNTIEEEENSEIVEEQQQHKFVIINKDQNEDLLQVI</sequence>
<name>A0A0V0QUB6_PSEPJ</name>
<proteinExistence type="predicted"/>
<dbReference type="Proteomes" id="UP000054937">
    <property type="component" value="Unassembled WGS sequence"/>
</dbReference>
<gene>
    <name evidence="2" type="ORF">PPERSA_02357</name>
</gene>
<dbReference type="AlphaFoldDB" id="A0A0V0QUB6"/>
<evidence type="ECO:0000313" key="3">
    <source>
        <dbReference type="Proteomes" id="UP000054937"/>
    </source>
</evidence>
<evidence type="ECO:0000313" key="2">
    <source>
        <dbReference type="EMBL" id="KRX05825.1"/>
    </source>
</evidence>
<organism evidence="2 3">
    <name type="scientific">Pseudocohnilembus persalinus</name>
    <name type="common">Ciliate</name>
    <dbReference type="NCBI Taxonomy" id="266149"/>
    <lineage>
        <taxon>Eukaryota</taxon>
        <taxon>Sar</taxon>
        <taxon>Alveolata</taxon>
        <taxon>Ciliophora</taxon>
        <taxon>Intramacronucleata</taxon>
        <taxon>Oligohymenophorea</taxon>
        <taxon>Scuticociliatia</taxon>
        <taxon>Philasterida</taxon>
        <taxon>Pseudocohnilembidae</taxon>
        <taxon>Pseudocohnilembus</taxon>
    </lineage>
</organism>
<comment type="caution">
    <text evidence="2">The sequence shown here is derived from an EMBL/GenBank/DDBJ whole genome shotgun (WGS) entry which is preliminary data.</text>
</comment>
<evidence type="ECO:0000256" key="1">
    <source>
        <dbReference type="SAM" id="Coils"/>
    </source>
</evidence>
<feature type="coiled-coil region" evidence="1">
    <location>
        <begin position="14"/>
        <end position="44"/>
    </location>
</feature>